<accession>A0A1H0TK86</accession>
<dbReference type="PANTHER" id="PTHR30118:SF15">
    <property type="entry name" value="TRANSCRIPTIONAL REGULATORY PROTEIN"/>
    <property type="match status" value="1"/>
</dbReference>
<organism evidence="6 7">
    <name type="scientific">Pseudomonas reinekei</name>
    <dbReference type="NCBI Taxonomy" id="395598"/>
    <lineage>
        <taxon>Bacteria</taxon>
        <taxon>Pseudomonadati</taxon>
        <taxon>Pseudomonadota</taxon>
        <taxon>Gammaproteobacteria</taxon>
        <taxon>Pseudomonadales</taxon>
        <taxon>Pseudomonadaceae</taxon>
        <taxon>Pseudomonas</taxon>
    </lineage>
</organism>
<evidence type="ECO:0000313" key="6">
    <source>
        <dbReference type="EMBL" id="SDP54434.1"/>
    </source>
</evidence>
<name>A0A1H0TK86_PSERE</name>
<dbReference type="Proteomes" id="UP000198549">
    <property type="component" value="Chromosome I"/>
</dbReference>
<evidence type="ECO:0000256" key="3">
    <source>
        <dbReference type="ARBA" id="ARBA00023125"/>
    </source>
</evidence>
<evidence type="ECO:0000256" key="1">
    <source>
        <dbReference type="ARBA" id="ARBA00009437"/>
    </source>
</evidence>
<dbReference type="Gene3D" id="1.10.10.10">
    <property type="entry name" value="Winged helix-like DNA-binding domain superfamily/Winged helix DNA-binding domain"/>
    <property type="match status" value="1"/>
</dbReference>
<sequence>MYDRRFAGSVLPCAGTFPNSMAVCRVANLMNRNDLRRADINLLVVFETMMHERNVSRVGEKLFLGQPTISGALGRLRVLFDDPLFIRCGRVMEPTARAEEIFANLAPALDGIAAALSRCQSFDPRTSDATFHIGLSDDVEYALLPRLLRQLQIEAPNIKLIMLRVDQQQISQRLFNGDISVGISHTLELPASARRKGLRPIRPTLLRFDARPGPLGLDEFCRRPHVVVSSVGNTTDDTDHALSQLGRQRKVVLSVPQFSALPGLLGQSDMLAIVPDYVAKAMSPVAGMRVEPAPLQLPVHELSMVWRAAAHADSGQRWLRSRCSAFLCEPVELQVVPKLRPALHSDQALLAAR</sequence>
<dbReference type="AlphaFoldDB" id="A0A1H0TK86"/>
<dbReference type="InterPro" id="IPR050389">
    <property type="entry name" value="LysR-type_TF"/>
</dbReference>
<dbReference type="GO" id="GO:0003677">
    <property type="term" value="F:DNA binding"/>
    <property type="evidence" value="ECO:0007669"/>
    <property type="project" value="UniProtKB-KW"/>
</dbReference>
<protein>
    <submittedName>
        <fullName evidence="6">LysR family transcriptional regulator, mexEF-oprN operon transcriptional activator</fullName>
    </submittedName>
</protein>
<evidence type="ECO:0000313" key="7">
    <source>
        <dbReference type="Proteomes" id="UP000198549"/>
    </source>
</evidence>
<feature type="domain" description="HTH lysR-type" evidence="5">
    <location>
        <begin position="39"/>
        <end position="95"/>
    </location>
</feature>
<keyword evidence="2" id="KW-0805">Transcription regulation</keyword>
<dbReference type="Pfam" id="PF03466">
    <property type="entry name" value="LysR_substrate"/>
    <property type="match status" value="1"/>
</dbReference>
<dbReference type="PANTHER" id="PTHR30118">
    <property type="entry name" value="HTH-TYPE TRANSCRIPTIONAL REGULATOR LEUO-RELATED"/>
    <property type="match status" value="1"/>
</dbReference>
<dbReference type="EMBL" id="LT629709">
    <property type="protein sequence ID" value="SDP54434.1"/>
    <property type="molecule type" value="Genomic_DNA"/>
</dbReference>
<keyword evidence="3" id="KW-0238">DNA-binding</keyword>
<reference evidence="6 7" key="1">
    <citation type="submission" date="2016-10" db="EMBL/GenBank/DDBJ databases">
        <authorList>
            <person name="de Groot N.N."/>
        </authorList>
    </citation>
    <scope>NUCLEOTIDE SEQUENCE [LARGE SCALE GENOMIC DNA]</scope>
    <source>
        <strain evidence="6 7">BS3776</strain>
    </source>
</reference>
<evidence type="ECO:0000259" key="5">
    <source>
        <dbReference type="PROSITE" id="PS50931"/>
    </source>
</evidence>
<gene>
    <name evidence="6" type="ORF">SAMN04490202_4781</name>
</gene>
<keyword evidence="4" id="KW-0804">Transcription</keyword>
<dbReference type="InterPro" id="IPR036388">
    <property type="entry name" value="WH-like_DNA-bd_sf"/>
</dbReference>
<dbReference type="GO" id="GO:0003700">
    <property type="term" value="F:DNA-binding transcription factor activity"/>
    <property type="evidence" value="ECO:0007669"/>
    <property type="project" value="InterPro"/>
</dbReference>
<dbReference type="InterPro" id="IPR000847">
    <property type="entry name" value="LysR_HTH_N"/>
</dbReference>
<dbReference type="InterPro" id="IPR005119">
    <property type="entry name" value="LysR_subst-bd"/>
</dbReference>
<evidence type="ECO:0000256" key="4">
    <source>
        <dbReference type="ARBA" id="ARBA00023163"/>
    </source>
</evidence>
<dbReference type="SUPFAM" id="SSF46785">
    <property type="entry name" value="Winged helix' DNA-binding domain"/>
    <property type="match status" value="1"/>
</dbReference>
<dbReference type="InterPro" id="IPR036390">
    <property type="entry name" value="WH_DNA-bd_sf"/>
</dbReference>
<comment type="similarity">
    <text evidence="1">Belongs to the LysR transcriptional regulatory family.</text>
</comment>
<dbReference type="SUPFAM" id="SSF53850">
    <property type="entry name" value="Periplasmic binding protein-like II"/>
    <property type="match status" value="1"/>
</dbReference>
<proteinExistence type="inferred from homology"/>
<dbReference type="PROSITE" id="PS50931">
    <property type="entry name" value="HTH_LYSR"/>
    <property type="match status" value="1"/>
</dbReference>
<dbReference type="Gene3D" id="3.40.190.10">
    <property type="entry name" value="Periplasmic binding protein-like II"/>
    <property type="match status" value="2"/>
</dbReference>
<evidence type="ECO:0000256" key="2">
    <source>
        <dbReference type="ARBA" id="ARBA00023015"/>
    </source>
</evidence>
<dbReference type="Pfam" id="PF00126">
    <property type="entry name" value="HTH_1"/>
    <property type="match status" value="1"/>
</dbReference>